<dbReference type="Gene3D" id="1.10.760.10">
    <property type="entry name" value="Cytochrome c-like domain"/>
    <property type="match status" value="1"/>
</dbReference>
<organism evidence="8 9">
    <name type="scientific">Ramlibacter monticola</name>
    <dbReference type="NCBI Taxonomy" id="1926872"/>
    <lineage>
        <taxon>Bacteria</taxon>
        <taxon>Pseudomonadati</taxon>
        <taxon>Pseudomonadota</taxon>
        <taxon>Betaproteobacteria</taxon>
        <taxon>Burkholderiales</taxon>
        <taxon>Comamonadaceae</taxon>
        <taxon>Ramlibacter</taxon>
    </lineage>
</organism>
<reference evidence="8 9" key="1">
    <citation type="journal article" date="2017" name="Int. J. Syst. Evol. Microbiol.">
        <title>Ramlibacter monticola sp. nov., isolated from forest soil.</title>
        <authorList>
            <person name="Chaudhary D.K."/>
            <person name="Kim J."/>
        </authorList>
    </citation>
    <scope>NUCLEOTIDE SEQUENCE [LARGE SCALE GENOMIC DNA]</scope>
    <source>
        <strain evidence="8 9">KACC 19175</strain>
    </source>
</reference>
<keyword evidence="2 6" id="KW-0349">Heme</keyword>
<evidence type="ECO:0000313" key="8">
    <source>
        <dbReference type="EMBL" id="MBL0392187.1"/>
    </source>
</evidence>
<dbReference type="InterPro" id="IPR002323">
    <property type="entry name" value="Cyt_CIE"/>
</dbReference>
<protein>
    <submittedName>
        <fullName evidence="8">Cytochrome c5 family protein</fullName>
    </submittedName>
</protein>
<evidence type="ECO:0000313" key="9">
    <source>
        <dbReference type="Proteomes" id="UP000599109"/>
    </source>
</evidence>
<name>A0A936Z0K7_9BURK</name>
<gene>
    <name evidence="8" type="ORF">JJ685_13695</name>
</gene>
<evidence type="ECO:0000256" key="2">
    <source>
        <dbReference type="ARBA" id="ARBA00022617"/>
    </source>
</evidence>
<dbReference type="PROSITE" id="PS51007">
    <property type="entry name" value="CYTC"/>
    <property type="match status" value="1"/>
</dbReference>
<dbReference type="GO" id="GO:0005506">
    <property type="term" value="F:iron ion binding"/>
    <property type="evidence" value="ECO:0007669"/>
    <property type="project" value="InterPro"/>
</dbReference>
<evidence type="ECO:0000256" key="4">
    <source>
        <dbReference type="ARBA" id="ARBA00022982"/>
    </source>
</evidence>
<dbReference type="PRINTS" id="PR00607">
    <property type="entry name" value="CYTCHROMECIE"/>
</dbReference>
<dbReference type="RefSeq" id="WP_201674828.1">
    <property type="nucleotide sequence ID" value="NZ_JAEQNE010000003.1"/>
</dbReference>
<dbReference type="InterPro" id="IPR036909">
    <property type="entry name" value="Cyt_c-like_dom_sf"/>
</dbReference>
<feature type="domain" description="Cytochrome c" evidence="7">
    <location>
        <begin position="33"/>
        <end position="113"/>
    </location>
</feature>
<dbReference type="GO" id="GO:0020037">
    <property type="term" value="F:heme binding"/>
    <property type="evidence" value="ECO:0007669"/>
    <property type="project" value="InterPro"/>
</dbReference>
<dbReference type="SUPFAM" id="SSF46626">
    <property type="entry name" value="Cytochrome c"/>
    <property type="match status" value="1"/>
</dbReference>
<keyword evidence="3 6" id="KW-0479">Metal-binding</keyword>
<dbReference type="EMBL" id="JAEQNE010000003">
    <property type="protein sequence ID" value="MBL0392187.1"/>
    <property type="molecule type" value="Genomic_DNA"/>
</dbReference>
<sequence>MATTTATSAMRAGVPAILVLSAFAFGTPAMGAQNMREGKQVVDTVCAACHAEGKDGAPRIGDRVAWTPRLAKGLDVLVDAAVNGHGGMPSRGGVSQLEREELRSAVLYMFNYGLPPVAPPPEVAKADPRHKMVAGTDIYFGAMPAESLRANAATKASVPSGKGYYHLNISLADQRTGAQVNDAKVTLRVSDGMSVQTSALSPVRANNAVSYGEFFKLTSGGAYNIQAEVTRPGAQRPIVTNFEFRAP</sequence>
<dbReference type="PANTHER" id="PTHR40942:SF4">
    <property type="entry name" value="CYTOCHROME C5"/>
    <property type="match status" value="1"/>
</dbReference>
<dbReference type="GO" id="GO:0009055">
    <property type="term" value="F:electron transfer activity"/>
    <property type="evidence" value="ECO:0007669"/>
    <property type="project" value="InterPro"/>
</dbReference>
<dbReference type="Proteomes" id="UP000599109">
    <property type="component" value="Unassembled WGS sequence"/>
</dbReference>
<evidence type="ECO:0000256" key="1">
    <source>
        <dbReference type="ARBA" id="ARBA00022448"/>
    </source>
</evidence>
<keyword evidence="1" id="KW-0813">Transport</keyword>
<dbReference type="AlphaFoldDB" id="A0A936Z0K7"/>
<comment type="caution">
    <text evidence="8">The sequence shown here is derived from an EMBL/GenBank/DDBJ whole genome shotgun (WGS) entry which is preliminary data.</text>
</comment>
<proteinExistence type="predicted"/>
<evidence type="ECO:0000259" key="7">
    <source>
        <dbReference type="PROSITE" id="PS51007"/>
    </source>
</evidence>
<keyword evidence="5 6" id="KW-0408">Iron</keyword>
<accession>A0A936Z0K7</accession>
<dbReference type="InterPro" id="IPR009056">
    <property type="entry name" value="Cyt_c-like_dom"/>
</dbReference>
<dbReference type="Pfam" id="PF13442">
    <property type="entry name" value="Cytochrome_CBB3"/>
    <property type="match status" value="1"/>
</dbReference>
<evidence type="ECO:0000256" key="5">
    <source>
        <dbReference type="ARBA" id="ARBA00023004"/>
    </source>
</evidence>
<evidence type="ECO:0000256" key="3">
    <source>
        <dbReference type="ARBA" id="ARBA00022723"/>
    </source>
</evidence>
<evidence type="ECO:0000256" key="6">
    <source>
        <dbReference type="PROSITE-ProRule" id="PRU00433"/>
    </source>
</evidence>
<dbReference type="PANTHER" id="PTHR40942">
    <property type="match status" value="1"/>
</dbReference>
<keyword evidence="9" id="KW-1185">Reference proteome</keyword>
<keyword evidence="4" id="KW-0249">Electron transport</keyword>